<feature type="transmembrane region" description="Helical" evidence="4">
    <location>
        <begin position="146"/>
        <end position="170"/>
    </location>
</feature>
<dbReference type="SMART" id="SM00744">
    <property type="entry name" value="RINGv"/>
    <property type="match status" value="1"/>
</dbReference>
<accession>A0A1Y1V6G8</accession>
<dbReference type="SUPFAM" id="SSF57850">
    <property type="entry name" value="RING/U-box"/>
    <property type="match status" value="1"/>
</dbReference>
<feature type="transmembrane region" description="Helical" evidence="4">
    <location>
        <begin position="82"/>
        <end position="105"/>
    </location>
</feature>
<evidence type="ECO:0000313" key="7">
    <source>
        <dbReference type="Proteomes" id="UP000193719"/>
    </source>
</evidence>
<reference evidence="6 7" key="1">
    <citation type="submission" date="2016-08" db="EMBL/GenBank/DDBJ databases">
        <title>Genomes of anaerobic fungi encode conserved fungal cellulosomes for biomass hydrolysis.</title>
        <authorList>
            <consortium name="DOE Joint Genome Institute"/>
            <person name="Haitjema C.H."/>
            <person name="Gilmore S.P."/>
            <person name="Henske J.K."/>
            <person name="Solomon K.V."/>
            <person name="De Groot R."/>
            <person name="Kuo A."/>
            <person name="Mondo S.J."/>
            <person name="Salamov A.A."/>
            <person name="Labutti K."/>
            <person name="Zhao Z."/>
            <person name="Chiniquy J."/>
            <person name="Barry K."/>
            <person name="Brewer H.M."/>
            <person name="Purvine S.O."/>
            <person name="Wright A.T."/>
            <person name="Boxma B."/>
            <person name="Van Alen T."/>
            <person name="Hackstein J.H."/>
            <person name="Baker S.E."/>
            <person name="Grigoriev I.V."/>
            <person name="O'Malley M.A."/>
        </authorList>
    </citation>
    <scope>NUCLEOTIDE SEQUENCE [LARGE SCALE GENOMIC DNA]</scope>
    <source>
        <strain evidence="7">finn</strain>
    </source>
</reference>
<evidence type="ECO:0000313" key="6">
    <source>
        <dbReference type="EMBL" id="ORX48361.1"/>
    </source>
</evidence>
<comment type="caution">
    <text evidence="6">The sequence shown here is derived from an EMBL/GenBank/DDBJ whole genome shotgun (WGS) entry which is preliminary data.</text>
</comment>
<dbReference type="InterPro" id="IPR013083">
    <property type="entry name" value="Znf_RING/FYVE/PHD"/>
</dbReference>
<keyword evidence="2" id="KW-0863">Zinc-finger</keyword>
<reference evidence="6 7" key="2">
    <citation type="submission" date="2016-08" db="EMBL/GenBank/DDBJ databases">
        <title>Pervasive Adenine N6-methylation of Active Genes in Fungi.</title>
        <authorList>
            <consortium name="DOE Joint Genome Institute"/>
            <person name="Mondo S.J."/>
            <person name="Dannebaum R.O."/>
            <person name="Kuo R.C."/>
            <person name="Labutti K."/>
            <person name="Haridas S."/>
            <person name="Kuo A."/>
            <person name="Salamov A."/>
            <person name="Ahrendt S.R."/>
            <person name="Lipzen A."/>
            <person name="Sullivan W."/>
            <person name="Andreopoulos W.B."/>
            <person name="Clum A."/>
            <person name="Lindquist E."/>
            <person name="Daum C."/>
            <person name="Ramamoorthy G.K."/>
            <person name="Gryganskyi A."/>
            <person name="Culley D."/>
            <person name="Magnuson J.K."/>
            <person name="James T.Y."/>
            <person name="O'Malley M.A."/>
            <person name="Stajich J.E."/>
            <person name="Spatafora J.W."/>
            <person name="Visel A."/>
            <person name="Grigoriev I.V."/>
        </authorList>
    </citation>
    <scope>NUCLEOTIDE SEQUENCE [LARGE SCALE GENOMIC DNA]</scope>
    <source>
        <strain evidence="7">finn</strain>
    </source>
</reference>
<organism evidence="6 7">
    <name type="scientific">Piromyces finnis</name>
    <dbReference type="NCBI Taxonomy" id="1754191"/>
    <lineage>
        <taxon>Eukaryota</taxon>
        <taxon>Fungi</taxon>
        <taxon>Fungi incertae sedis</taxon>
        <taxon>Chytridiomycota</taxon>
        <taxon>Chytridiomycota incertae sedis</taxon>
        <taxon>Neocallimastigomycetes</taxon>
        <taxon>Neocallimastigales</taxon>
        <taxon>Neocallimastigaceae</taxon>
        <taxon>Piromyces</taxon>
    </lineage>
</organism>
<dbReference type="AlphaFoldDB" id="A0A1Y1V6G8"/>
<dbReference type="Gene3D" id="3.30.40.10">
    <property type="entry name" value="Zinc/RING finger domain, C3HC4 (zinc finger)"/>
    <property type="match status" value="1"/>
</dbReference>
<proteinExistence type="predicted"/>
<keyword evidence="4" id="KW-0472">Membrane</keyword>
<sequence length="218" mass="25514">MDTEKYTCFICWESISLSDKKERNEVISCCRCTHNDYKYAHITCLKYWVNSSNGNNKKCNICCSPYVIQKARIPFSTMLKSYWLIMYFYILLVIASFILSVITWAKFMIPTAVYIITPIFNKETHQYENEKDTSVVYVESDIYQKVLVIIQTIVLVILCFFVGKLILSFIGKRTNNNKLIGMNPDNQIISVELKKEVLKEEKQPIIYNYIDSLDINII</sequence>
<dbReference type="Proteomes" id="UP000193719">
    <property type="component" value="Unassembled WGS sequence"/>
</dbReference>
<name>A0A1Y1V6G8_9FUNG</name>
<dbReference type="EMBL" id="MCFH01000027">
    <property type="protein sequence ID" value="ORX48361.1"/>
    <property type="molecule type" value="Genomic_DNA"/>
</dbReference>
<dbReference type="PROSITE" id="PS51292">
    <property type="entry name" value="ZF_RING_CH"/>
    <property type="match status" value="1"/>
</dbReference>
<keyword evidence="3" id="KW-0862">Zinc</keyword>
<feature type="domain" description="RING-CH-type" evidence="5">
    <location>
        <begin position="1"/>
        <end position="69"/>
    </location>
</feature>
<keyword evidence="4" id="KW-1133">Transmembrane helix</keyword>
<dbReference type="GO" id="GO:0008270">
    <property type="term" value="F:zinc ion binding"/>
    <property type="evidence" value="ECO:0007669"/>
    <property type="project" value="UniProtKB-KW"/>
</dbReference>
<protein>
    <recommendedName>
        <fullName evidence="5">RING-CH-type domain-containing protein</fullName>
    </recommendedName>
</protein>
<keyword evidence="1" id="KW-0479">Metal-binding</keyword>
<dbReference type="PANTHER" id="PTHR20893">
    <property type="entry name" value="LD08641P"/>
    <property type="match status" value="1"/>
</dbReference>
<dbReference type="InterPro" id="IPR011016">
    <property type="entry name" value="Znf_RING-CH"/>
</dbReference>
<dbReference type="OrthoDB" id="2146249at2759"/>
<evidence type="ECO:0000256" key="2">
    <source>
        <dbReference type="ARBA" id="ARBA00022771"/>
    </source>
</evidence>
<keyword evidence="4" id="KW-0812">Transmembrane</keyword>
<evidence type="ECO:0000256" key="4">
    <source>
        <dbReference type="SAM" id="Phobius"/>
    </source>
</evidence>
<evidence type="ECO:0000256" key="3">
    <source>
        <dbReference type="ARBA" id="ARBA00022833"/>
    </source>
</evidence>
<gene>
    <name evidence="6" type="ORF">BCR36DRAFT_413136</name>
</gene>
<evidence type="ECO:0000256" key="1">
    <source>
        <dbReference type="ARBA" id="ARBA00022723"/>
    </source>
</evidence>
<evidence type="ECO:0000259" key="5">
    <source>
        <dbReference type="PROSITE" id="PS51292"/>
    </source>
</evidence>
<keyword evidence="7" id="KW-1185">Reference proteome</keyword>
<dbReference type="PANTHER" id="PTHR20893:SF2">
    <property type="entry name" value="LD08641P"/>
    <property type="match status" value="1"/>
</dbReference>